<dbReference type="PANTHER" id="PTHR43031:SF17">
    <property type="entry name" value="SULFURTRANSFERASE YTWF-RELATED"/>
    <property type="match status" value="1"/>
</dbReference>
<organism evidence="2 3">
    <name type="scientific">Saltatorellus ferox</name>
    <dbReference type="NCBI Taxonomy" id="2528018"/>
    <lineage>
        <taxon>Bacteria</taxon>
        <taxon>Pseudomonadati</taxon>
        <taxon>Planctomycetota</taxon>
        <taxon>Planctomycetia</taxon>
        <taxon>Planctomycetia incertae sedis</taxon>
        <taxon>Saltatorellus</taxon>
    </lineage>
</organism>
<evidence type="ECO:0000313" key="3">
    <source>
        <dbReference type="Proteomes" id="UP000320390"/>
    </source>
</evidence>
<dbReference type="GO" id="GO:0016779">
    <property type="term" value="F:nucleotidyltransferase activity"/>
    <property type="evidence" value="ECO:0007669"/>
    <property type="project" value="UniProtKB-KW"/>
</dbReference>
<keyword evidence="2" id="KW-0548">Nucleotidyltransferase</keyword>
<dbReference type="Gene3D" id="3.40.250.10">
    <property type="entry name" value="Rhodanese-like domain"/>
    <property type="match status" value="1"/>
</dbReference>
<proteinExistence type="predicted"/>
<dbReference type="Proteomes" id="UP000320390">
    <property type="component" value="Chromosome"/>
</dbReference>
<dbReference type="OrthoDB" id="9800872at2"/>
<evidence type="ECO:0000259" key="1">
    <source>
        <dbReference type="PROSITE" id="PS50206"/>
    </source>
</evidence>
<accession>A0A518EX43</accession>
<feature type="domain" description="Rhodanese" evidence="1">
    <location>
        <begin position="20"/>
        <end position="109"/>
    </location>
</feature>
<sequence length="111" mass="11995">MTATGPKPISPKELAARLERGDELVLLDVREPGEVAICALPGILHIPLGELSVRLTELDLDAETVCICHHGIRSAHAAAALQQIGFDGQLWNLSGGMDRWSTDVDPSARRY</sequence>
<dbReference type="InterPro" id="IPR001763">
    <property type="entry name" value="Rhodanese-like_dom"/>
</dbReference>
<dbReference type="EMBL" id="CP036434">
    <property type="protein sequence ID" value="QDV08637.1"/>
    <property type="molecule type" value="Genomic_DNA"/>
</dbReference>
<keyword evidence="2" id="KW-0808">Transferase</keyword>
<gene>
    <name evidence="2" type="primary">moeZ_1</name>
    <name evidence="2" type="ORF">Poly30_41900</name>
</gene>
<dbReference type="SUPFAM" id="SSF52821">
    <property type="entry name" value="Rhodanese/Cell cycle control phosphatase"/>
    <property type="match status" value="1"/>
</dbReference>
<dbReference type="InterPro" id="IPR050229">
    <property type="entry name" value="GlpE_sulfurtransferase"/>
</dbReference>
<dbReference type="PROSITE" id="PS50206">
    <property type="entry name" value="RHODANESE_3"/>
    <property type="match status" value="1"/>
</dbReference>
<dbReference type="InterPro" id="IPR036873">
    <property type="entry name" value="Rhodanese-like_dom_sf"/>
</dbReference>
<keyword evidence="3" id="KW-1185">Reference proteome</keyword>
<evidence type="ECO:0000313" key="2">
    <source>
        <dbReference type="EMBL" id="QDV08637.1"/>
    </source>
</evidence>
<reference evidence="2 3" key="1">
    <citation type="submission" date="2019-02" db="EMBL/GenBank/DDBJ databases">
        <title>Deep-cultivation of Planctomycetes and their phenomic and genomic characterization uncovers novel biology.</title>
        <authorList>
            <person name="Wiegand S."/>
            <person name="Jogler M."/>
            <person name="Boedeker C."/>
            <person name="Pinto D."/>
            <person name="Vollmers J."/>
            <person name="Rivas-Marin E."/>
            <person name="Kohn T."/>
            <person name="Peeters S.H."/>
            <person name="Heuer A."/>
            <person name="Rast P."/>
            <person name="Oberbeckmann S."/>
            <person name="Bunk B."/>
            <person name="Jeske O."/>
            <person name="Meyerdierks A."/>
            <person name="Storesund J.E."/>
            <person name="Kallscheuer N."/>
            <person name="Luecker S."/>
            <person name="Lage O.M."/>
            <person name="Pohl T."/>
            <person name="Merkel B.J."/>
            <person name="Hornburger P."/>
            <person name="Mueller R.-W."/>
            <person name="Bruemmer F."/>
            <person name="Labrenz M."/>
            <person name="Spormann A.M."/>
            <person name="Op den Camp H."/>
            <person name="Overmann J."/>
            <person name="Amann R."/>
            <person name="Jetten M.S.M."/>
            <person name="Mascher T."/>
            <person name="Medema M.H."/>
            <person name="Devos D.P."/>
            <person name="Kaster A.-K."/>
            <person name="Ovreas L."/>
            <person name="Rohde M."/>
            <person name="Galperin M.Y."/>
            <person name="Jogler C."/>
        </authorList>
    </citation>
    <scope>NUCLEOTIDE SEQUENCE [LARGE SCALE GENOMIC DNA]</scope>
    <source>
        <strain evidence="2 3">Poly30</strain>
    </source>
</reference>
<dbReference type="AlphaFoldDB" id="A0A518EX43"/>
<dbReference type="Pfam" id="PF00581">
    <property type="entry name" value="Rhodanese"/>
    <property type="match status" value="1"/>
</dbReference>
<dbReference type="PANTHER" id="PTHR43031">
    <property type="entry name" value="FAD-DEPENDENT OXIDOREDUCTASE"/>
    <property type="match status" value="1"/>
</dbReference>
<name>A0A518EX43_9BACT</name>
<protein>
    <submittedName>
        <fullName evidence="2">Putative adenylyltransferase/sulfurtransferase MoeZ</fullName>
    </submittedName>
</protein>
<dbReference type="RefSeq" id="WP_145201657.1">
    <property type="nucleotide sequence ID" value="NZ_CP036434.1"/>
</dbReference>
<dbReference type="SMART" id="SM00450">
    <property type="entry name" value="RHOD"/>
    <property type="match status" value="1"/>
</dbReference>